<dbReference type="RefSeq" id="WP_258217970.1">
    <property type="nucleotide sequence ID" value="NZ_JANQBD010000043.1"/>
</dbReference>
<evidence type="ECO:0000313" key="1">
    <source>
        <dbReference type="EMBL" id="MCR8636472.1"/>
    </source>
</evidence>
<gene>
    <name evidence="1" type="ORF">NV381_35375</name>
</gene>
<organism evidence="1 2">
    <name type="scientific">Paenibacillus radicis</name>
    <name type="common">ex Xue et al. 2023</name>
    <dbReference type="NCBI Taxonomy" id="2972489"/>
    <lineage>
        <taxon>Bacteria</taxon>
        <taxon>Bacillati</taxon>
        <taxon>Bacillota</taxon>
        <taxon>Bacilli</taxon>
        <taxon>Bacillales</taxon>
        <taxon>Paenibacillaceae</taxon>
        <taxon>Paenibacillus</taxon>
    </lineage>
</organism>
<dbReference type="EMBL" id="JANQBD010000043">
    <property type="protein sequence ID" value="MCR8636472.1"/>
    <property type="molecule type" value="Genomic_DNA"/>
</dbReference>
<reference evidence="1 2" key="1">
    <citation type="submission" date="2022-08" db="EMBL/GenBank/DDBJ databases">
        <title>Paenibacillus endoradicis sp. nov., Paenibacillus radicibacter sp. nov and Paenibacillus pararadicis sp. nov., three cold-adapted plant growth-promoting bacteria isolated from root of Larix gmelinii in Great Khingan.</title>
        <authorList>
            <person name="Xue H."/>
        </authorList>
    </citation>
    <scope>NUCLEOTIDE SEQUENCE [LARGE SCALE GENOMIC DNA]</scope>
    <source>
        <strain evidence="1 2">N5-1-1-5</strain>
    </source>
</reference>
<dbReference type="Gene3D" id="1.20.120.520">
    <property type="entry name" value="nmb1532 protein domain like"/>
    <property type="match status" value="1"/>
</dbReference>
<keyword evidence="2" id="KW-1185">Reference proteome</keyword>
<accession>A0ABT1YTF6</accession>
<name>A0ABT1YTF6_9BACL</name>
<sequence length="178" mass="20890">MKNDQYPMESGTAHSTELSAALDRLTQEHGELMQILLDMEGQAKLAEQETDKRKAIQSLLHLRLWVKAFMQELERHSDWEKEELFPFLNGYFHQQSSPSMILSFWALEKDHELAEEYIQYFLRAVHEVGEDSELVQLHQALAYLIHACRILKEHLVKEEQLVFPMTAQVLTDLDYLFS</sequence>
<evidence type="ECO:0000313" key="2">
    <source>
        <dbReference type="Proteomes" id="UP001300012"/>
    </source>
</evidence>
<dbReference type="Proteomes" id="UP001300012">
    <property type="component" value="Unassembled WGS sequence"/>
</dbReference>
<protein>
    <submittedName>
        <fullName evidence="1">Hemerythrin domain-containing protein</fullName>
    </submittedName>
</protein>
<comment type="caution">
    <text evidence="1">The sequence shown here is derived from an EMBL/GenBank/DDBJ whole genome shotgun (WGS) entry which is preliminary data.</text>
</comment>
<proteinExistence type="predicted"/>